<evidence type="ECO:0000256" key="4">
    <source>
        <dbReference type="ARBA" id="ARBA00023163"/>
    </source>
</evidence>
<dbReference type="RefSeq" id="XP_021841638.2">
    <property type="nucleotide sequence ID" value="XM_021985946.2"/>
</dbReference>
<accession>A0A9R0I359</accession>
<evidence type="ECO:0000256" key="6">
    <source>
        <dbReference type="SAM" id="MobiDB-lite"/>
    </source>
</evidence>
<evidence type="ECO:0000256" key="2">
    <source>
        <dbReference type="ARBA" id="ARBA00023015"/>
    </source>
</evidence>
<evidence type="ECO:0000256" key="5">
    <source>
        <dbReference type="ARBA" id="ARBA00023242"/>
    </source>
</evidence>
<sequence length="168" mass="20301">MSDLIPIETNSVKCEYKMDQIKLKETWPAWLPYAWSIHTLTDNPNIKHYSNSRGRRFFSEEEALRFLTEQSKKKVKPNKINRKIVQVNDKSEEIAPQLEGLVWQTPKWPEWLPQDWYIEQSHDNPNDQYFCSPKWRKFRSKDEVLHYLNPNSKKMMPKKPRKKRVQKA</sequence>
<reference evidence="8" key="2">
    <citation type="submission" date="2025-08" db="UniProtKB">
        <authorList>
            <consortium name="RefSeq"/>
        </authorList>
    </citation>
    <scope>IDENTIFICATION</scope>
    <source>
        <tissue evidence="8">Leaf</tissue>
    </source>
</reference>
<name>A0A9R0I359_SPIOL</name>
<feature type="compositionally biased region" description="Basic residues" evidence="6">
    <location>
        <begin position="155"/>
        <end position="168"/>
    </location>
</feature>
<dbReference type="SUPFAM" id="SSF54171">
    <property type="entry name" value="DNA-binding domain"/>
    <property type="match status" value="1"/>
</dbReference>
<dbReference type="GeneID" id="110781902"/>
<keyword evidence="4" id="KW-0804">Transcription</keyword>
<dbReference type="GO" id="GO:0003677">
    <property type="term" value="F:DNA binding"/>
    <property type="evidence" value="ECO:0007669"/>
    <property type="project" value="UniProtKB-KW"/>
</dbReference>
<evidence type="ECO:0000313" key="8">
    <source>
        <dbReference type="RefSeq" id="XP_021841638.2"/>
    </source>
</evidence>
<protein>
    <recommendedName>
        <fullName evidence="9">MBD domain-containing protein</fullName>
    </recommendedName>
</protein>
<keyword evidence="5" id="KW-0539">Nucleus</keyword>
<dbReference type="Proteomes" id="UP000813463">
    <property type="component" value="Chromosome 6"/>
</dbReference>
<dbReference type="GO" id="GO:0005634">
    <property type="term" value="C:nucleus"/>
    <property type="evidence" value="ECO:0007669"/>
    <property type="project" value="UniProtKB-SubCell"/>
</dbReference>
<keyword evidence="3" id="KW-0238">DNA-binding</keyword>
<feature type="region of interest" description="Disordered" evidence="6">
    <location>
        <begin position="146"/>
        <end position="168"/>
    </location>
</feature>
<keyword evidence="7" id="KW-1185">Reference proteome</keyword>
<evidence type="ECO:0000256" key="1">
    <source>
        <dbReference type="ARBA" id="ARBA00004123"/>
    </source>
</evidence>
<evidence type="ECO:0000256" key="3">
    <source>
        <dbReference type="ARBA" id="ARBA00023125"/>
    </source>
</evidence>
<evidence type="ECO:0000313" key="7">
    <source>
        <dbReference type="Proteomes" id="UP000813463"/>
    </source>
</evidence>
<evidence type="ECO:0008006" key="9">
    <source>
        <dbReference type="Google" id="ProtNLM"/>
    </source>
</evidence>
<comment type="subcellular location">
    <subcellularLocation>
        <location evidence="1">Nucleus</location>
    </subcellularLocation>
</comment>
<dbReference type="Gene3D" id="3.30.890.10">
    <property type="entry name" value="Methyl-cpg-binding Protein 2, Chain A"/>
    <property type="match status" value="1"/>
</dbReference>
<reference evidence="7" key="1">
    <citation type="journal article" date="2021" name="Nat. Commun.">
        <title>Genomic analyses provide insights into spinach domestication and the genetic basis of agronomic traits.</title>
        <authorList>
            <person name="Cai X."/>
            <person name="Sun X."/>
            <person name="Xu C."/>
            <person name="Sun H."/>
            <person name="Wang X."/>
            <person name="Ge C."/>
            <person name="Zhang Z."/>
            <person name="Wang Q."/>
            <person name="Fei Z."/>
            <person name="Jiao C."/>
            <person name="Wang Q."/>
        </authorList>
    </citation>
    <scope>NUCLEOTIDE SEQUENCE [LARGE SCALE GENOMIC DNA]</scope>
    <source>
        <strain evidence="7">cv. Varoflay</strain>
    </source>
</reference>
<dbReference type="AlphaFoldDB" id="A0A9R0I359"/>
<dbReference type="KEGG" id="soe:110781902"/>
<keyword evidence="2" id="KW-0805">Transcription regulation</keyword>
<organism evidence="7 8">
    <name type="scientific">Spinacia oleracea</name>
    <name type="common">Spinach</name>
    <dbReference type="NCBI Taxonomy" id="3562"/>
    <lineage>
        <taxon>Eukaryota</taxon>
        <taxon>Viridiplantae</taxon>
        <taxon>Streptophyta</taxon>
        <taxon>Embryophyta</taxon>
        <taxon>Tracheophyta</taxon>
        <taxon>Spermatophyta</taxon>
        <taxon>Magnoliopsida</taxon>
        <taxon>eudicotyledons</taxon>
        <taxon>Gunneridae</taxon>
        <taxon>Pentapetalae</taxon>
        <taxon>Caryophyllales</taxon>
        <taxon>Chenopodiaceae</taxon>
        <taxon>Chenopodioideae</taxon>
        <taxon>Anserineae</taxon>
        <taxon>Spinacia</taxon>
    </lineage>
</organism>
<proteinExistence type="predicted"/>
<gene>
    <name evidence="8" type="primary">LOC110781902</name>
</gene>
<dbReference type="InterPro" id="IPR016177">
    <property type="entry name" value="DNA-bd_dom_sf"/>
</dbReference>